<dbReference type="PROSITE" id="PS01180">
    <property type="entry name" value="CUB"/>
    <property type="match status" value="2"/>
</dbReference>
<evidence type="ECO:0000256" key="2">
    <source>
        <dbReference type="ARBA" id="ARBA00022825"/>
    </source>
</evidence>
<dbReference type="Gene3D" id="2.60.120.290">
    <property type="entry name" value="Spermadhesin, CUB domain"/>
    <property type="match status" value="3"/>
</dbReference>
<dbReference type="SUPFAM" id="SSF50494">
    <property type="entry name" value="Trypsin-like serine proteases"/>
    <property type="match status" value="1"/>
</dbReference>
<dbReference type="InterPro" id="IPR043504">
    <property type="entry name" value="Peptidase_S1_PA_chymotrypsin"/>
</dbReference>
<gene>
    <name evidence="8" type="ORF">OKIOD_LOCUS11714</name>
</gene>
<dbReference type="InterPro" id="IPR035914">
    <property type="entry name" value="Sperma_CUB_dom_sf"/>
</dbReference>
<dbReference type="PANTHER" id="PTHR24252:SF7">
    <property type="entry name" value="HYALIN"/>
    <property type="match status" value="1"/>
</dbReference>
<sequence>MGHSVEVDHVKKDKFPTLCEMSKDQTNLEQFGLPEVFHQNLGPRSFSRVTCCNTSYCNFQEYSLNGRSRSEWMKELDQFAEQAFNITVTSSSQSFLYPISVFLALVLFAGYILKVDNCYGVLTRYRFLIYVESCWEKINSVREISVQNSAIIAGVGITEINSTNSTHLQSFATLHQTDYSPNEILRFSEDSIDHLVYAGIGDSLAFEENDVPLFMQDLQGSDIVFIGFSKLGSLNFLPRIPTQLSDYDIDEEHQLSTEIGLYATNFDNEDPCRMPTYTNLDGENSVSIEFIALENAKFHCVWNVISETQTTVEVTMKHLNIPASEDCSDAKITIYDGIDGFYPLLEVCSGASTSFLLTGDAFRVEFLTKKLDMLPSFTIEIKRDKQTKELSNCGSKKTITEASFINSINFPKVYFPNTRCTWNFLFPLDELVFSRRWIVIHFLQMDLEERTRDKICKDSLHFYSYSERKENLLAIFCGQELSGKTVFFEFDEVVMKFSADSINESPGFAAFAGFQKKVYPRRDDIVFSRQIFEDKKNQYREFFLKALLGPIFHSSRGISNPLTTSTLIECQVRNSFNEQHGIPIENSCYETSELAEKFEKENYGNKTCGISYGNPQQKFNFAKIIGGDEANPGAWPWMASLRRSYHSPHYCGGVILSEKIVATAAHCINIGIPHYVVVGDHNSRSPNDEYERRIPVESFRSHPKFSILSFQNDVAIIRLTEEISFNTRIQAICLPPPGALPQISFETSKSTSVTGGCYISGWGKTNGKEKEGSEMLQEVKIDIHDDSFCMKKYGNRYDPKTMLCAGDGTKDACKGDSGGPIVCRLSDSHPWILYGIVSWGEGCGEGYPGVYARVSSVINWLGNFGEVTKSTNVAKIAPNVQSVRDENDECFVEVKESQQFGVIKNSEYPSSSAVNCTWIFEFKKEKKVKFLWDTIELSAGSRLAINILPDGDEEAQLFNETNQGGAFEIGGNLGMLIETFGFAKIFIRYTIEKILPDSVCNDEKILTDSSGIIISPGFPLKHYENGLNCNWRIWAPLSHEIEVNFNVTALADAENCADKIQLYKGFRPQGQNKIGANVCGFAQPFSRGISSNLALVKFTSDWSSSSTGFMITYKIKPQEDSEHSLQKQISTQVFLRNLECHPCNSTTHPIPSLNLHSSKPWILHSHTLDNPENCLGALVSPNFGLFRDCKSLTVGQTTVHIGFEFLDSSLPGQFEIIAFWDLRDRLGNFSRYKLVELSKKGGFQFNPCPICVGAPLNPAGGSLIFTNYENGEIQERNQTNSEPSVITTDSGNLIGIREINEDFHGIDFLENLSVTF</sequence>
<dbReference type="Pfam" id="PF00431">
    <property type="entry name" value="CUB"/>
    <property type="match status" value="3"/>
</dbReference>
<keyword evidence="5" id="KW-0472">Membrane</keyword>
<dbReference type="SUPFAM" id="SSF49854">
    <property type="entry name" value="Spermadhesin, CUB domain"/>
    <property type="match status" value="3"/>
</dbReference>
<keyword evidence="2" id="KW-0378">Hydrolase</keyword>
<dbReference type="InterPro" id="IPR033116">
    <property type="entry name" value="TRYPSIN_SER"/>
</dbReference>
<feature type="domain" description="Peptidase S1" evidence="7">
    <location>
        <begin position="624"/>
        <end position="866"/>
    </location>
</feature>
<dbReference type="InterPro" id="IPR001254">
    <property type="entry name" value="Trypsin_dom"/>
</dbReference>
<keyword evidence="1" id="KW-0645">Protease</keyword>
<dbReference type="InterPro" id="IPR001314">
    <property type="entry name" value="Peptidase_S1A"/>
</dbReference>
<evidence type="ECO:0000256" key="1">
    <source>
        <dbReference type="ARBA" id="ARBA00022670"/>
    </source>
</evidence>
<feature type="domain" description="CUB" evidence="6">
    <location>
        <begin position="1000"/>
        <end position="1116"/>
    </location>
</feature>
<keyword evidence="2" id="KW-0720">Serine protease</keyword>
<dbReference type="CDD" id="cd00190">
    <property type="entry name" value="Tryp_SPc"/>
    <property type="match status" value="1"/>
</dbReference>
<dbReference type="InterPro" id="IPR009003">
    <property type="entry name" value="Peptidase_S1_PA"/>
</dbReference>
<comment type="caution">
    <text evidence="4">Lacks conserved residue(s) required for the propagation of feature annotation.</text>
</comment>
<keyword evidence="3 4" id="KW-1015">Disulfide bond</keyword>
<dbReference type="PROSITE" id="PS50240">
    <property type="entry name" value="TRYPSIN_DOM"/>
    <property type="match status" value="1"/>
</dbReference>
<dbReference type="InterPro" id="IPR000859">
    <property type="entry name" value="CUB_dom"/>
</dbReference>
<keyword evidence="5" id="KW-0812">Transmembrane</keyword>
<dbReference type="Gene3D" id="2.40.10.10">
    <property type="entry name" value="Trypsin-like serine proteases"/>
    <property type="match status" value="2"/>
</dbReference>
<protein>
    <submittedName>
        <fullName evidence="8">Oidioi.mRNA.OKI2018_I69.chr1.g2949.t1.cds</fullName>
    </submittedName>
</protein>
<feature type="disulfide bond" evidence="4">
    <location>
        <begin position="393"/>
        <end position="420"/>
    </location>
</feature>
<proteinExistence type="predicted"/>
<dbReference type="PRINTS" id="PR00722">
    <property type="entry name" value="CHYMOTRYPSIN"/>
</dbReference>
<evidence type="ECO:0000256" key="3">
    <source>
        <dbReference type="ARBA" id="ARBA00023157"/>
    </source>
</evidence>
<evidence type="ECO:0000256" key="5">
    <source>
        <dbReference type="SAM" id="Phobius"/>
    </source>
</evidence>
<dbReference type="PROSITE" id="PS00135">
    <property type="entry name" value="TRYPSIN_SER"/>
    <property type="match status" value="1"/>
</dbReference>
<feature type="domain" description="CUB" evidence="6">
    <location>
        <begin position="393"/>
        <end position="515"/>
    </location>
</feature>
<feature type="transmembrane region" description="Helical" evidence="5">
    <location>
        <begin position="95"/>
        <end position="113"/>
    </location>
</feature>
<accession>A0ABN7SSJ6</accession>
<dbReference type="SMART" id="SM00020">
    <property type="entry name" value="Tryp_SPc"/>
    <property type="match status" value="1"/>
</dbReference>
<evidence type="ECO:0000259" key="6">
    <source>
        <dbReference type="PROSITE" id="PS01180"/>
    </source>
</evidence>
<dbReference type="Proteomes" id="UP001158576">
    <property type="component" value="Chromosome 1"/>
</dbReference>
<organism evidence="8 9">
    <name type="scientific">Oikopleura dioica</name>
    <name type="common">Tunicate</name>
    <dbReference type="NCBI Taxonomy" id="34765"/>
    <lineage>
        <taxon>Eukaryota</taxon>
        <taxon>Metazoa</taxon>
        <taxon>Chordata</taxon>
        <taxon>Tunicata</taxon>
        <taxon>Appendicularia</taxon>
        <taxon>Copelata</taxon>
        <taxon>Oikopleuridae</taxon>
        <taxon>Oikopleura</taxon>
    </lineage>
</organism>
<evidence type="ECO:0000259" key="7">
    <source>
        <dbReference type="PROSITE" id="PS50240"/>
    </source>
</evidence>
<keyword evidence="5" id="KW-1133">Transmembrane helix</keyword>
<name>A0ABN7SSJ6_OIKDI</name>
<dbReference type="SMART" id="SM00042">
    <property type="entry name" value="CUB"/>
    <property type="match status" value="2"/>
</dbReference>
<evidence type="ECO:0000313" key="8">
    <source>
        <dbReference type="EMBL" id="CAG5106674.1"/>
    </source>
</evidence>
<keyword evidence="9" id="KW-1185">Reference proteome</keyword>
<dbReference type="Pfam" id="PF00089">
    <property type="entry name" value="Trypsin"/>
    <property type="match status" value="1"/>
</dbReference>
<evidence type="ECO:0000256" key="4">
    <source>
        <dbReference type="PROSITE-ProRule" id="PRU00059"/>
    </source>
</evidence>
<evidence type="ECO:0000313" key="9">
    <source>
        <dbReference type="Proteomes" id="UP001158576"/>
    </source>
</evidence>
<dbReference type="EMBL" id="OU015566">
    <property type="protein sequence ID" value="CAG5106674.1"/>
    <property type="molecule type" value="Genomic_DNA"/>
</dbReference>
<reference evidence="8 9" key="1">
    <citation type="submission" date="2021-04" db="EMBL/GenBank/DDBJ databases">
        <authorList>
            <person name="Bliznina A."/>
        </authorList>
    </citation>
    <scope>NUCLEOTIDE SEQUENCE [LARGE SCALE GENOMIC DNA]</scope>
</reference>
<dbReference type="PANTHER" id="PTHR24252">
    <property type="entry name" value="ACROSIN-RELATED"/>
    <property type="match status" value="1"/>
</dbReference>
<dbReference type="CDD" id="cd00041">
    <property type="entry name" value="CUB"/>
    <property type="match status" value="2"/>
</dbReference>